<keyword evidence="1" id="KW-0472">Membrane</keyword>
<dbReference type="EMBL" id="QHLZ01000004">
    <property type="protein sequence ID" value="PXA66058.1"/>
    <property type="molecule type" value="Genomic_DNA"/>
</dbReference>
<name>A0A2V3DSC9_9MICC</name>
<dbReference type="AlphaFoldDB" id="A0A2V3DSC9"/>
<comment type="caution">
    <text evidence="2">The sequence shown here is derived from an EMBL/GenBank/DDBJ whole genome shotgun (WGS) entry which is preliminary data.</text>
</comment>
<feature type="transmembrane region" description="Helical" evidence="1">
    <location>
        <begin position="28"/>
        <end position="50"/>
    </location>
</feature>
<evidence type="ECO:0000313" key="2">
    <source>
        <dbReference type="EMBL" id="PXA66058.1"/>
    </source>
</evidence>
<organism evidence="2 3">
    <name type="scientific">Arthrobacter psychrochitiniphilus</name>
    <dbReference type="NCBI Taxonomy" id="291045"/>
    <lineage>
        <taxon>Bacteria</taxon>
        <taxon>Bacillati</taxon>
        <taxon>Actinomycetota</taxon>
        <taxon>Actinomycetes</taxon>
        <taxon>Micrococcales</taxon>
        <taxon>Micrococcaceae</taxon>
        <taxon>Arthrobacter</taxon>
    </lineage>
</organism>
<dbReference type="Proteomes" id="UP000246303">
    <property type="component" value="Unassembled WGS sequence"/>
</dbReference>
<accession>A0A2V3DSC9</accession>
<reference evidence="2 3" key="1">
    <citation type="submission" date="2018-05" db="EMBL/GenBank/DDBJ databases">
        <title>Genetic diversity of glacier-inhabiting Cryobacterium bacteria in China and description of Cryobacterium mengkeensis sp. nov. and Arthrobacter glacialis sp. nov.</title>
        <authorList>
            <person name="Liu Q."/>
            <person name="Xin Y.-H."/>
        </authorList>
    </citation>
    <scope>NUCLEOTIDE SEQUENCE [LARGE SCALE GENOMIC DNA]</scope>
    <source>
        <strain evidence="2 3">GP3</strain>
    </source>
</reference>
<keyword evidence="1" id="KW-1133">Transmembrane helix</keyword>
<keyword evidence="3" id="KW-1185">Reference proteome</keyword>
<protein>
    <submittedName>
        <fullName evidence="2">Uncharacterized protein</fullName>
    </submittedName>
</protein>
<gene>
    <name evidence="2" type="ORF">CVS29_08755</name>
</gene>
<keyword evidence="1" id="KW-0812">Transmembrane</keyword>
<evidence type="ECO:0000313" key="3">
    <source>
        <dbReference type="Proteomes" id="UP000246303"/>
    </source>
</evidence>
<dbReference type="RefSeq" id="WP_110105922.1">
    <property type="nucleotide sequence ID" value="NZ_JACBZZ010000001.1"/>
</dbReference>
<evidence type="ECO:0000256" key="1">
    <source>
        <dbReference type="SAM" id="Phobius"/>
    </source>
</evidence>
<proteinExistence type="predicted"/>
<sequence length="59" mass="6152">MGLTGAEASAYLLAIVAPFISTNTVGMILAMVTALLLAFGLTLVANLAFLRAERKKEIA</sequence>